<dbReference type="Gene3D" id="3.90.228.10">
    <property type="match status" value="2"/>
</dbReference>
<dbReference type="InterPro" id="IPR012317">
    <property type="entry name" value="Poly(ADP-ribose)pol_cat_dom"/>
</dbReference>
<dbReference type="OrthoDB" id="6624565at2759"/>
<evidence type="ECO:0000256" key="3">
    <source>
        <dbReference type="ARBA" id="ARBA00022679"/>
    </source>
</evidence>
<evidence type="ECO:0000256" key="5">
    <source>
        <dbReference type="ARBA" id="ARBA00023027"/>
    </source>
</evidence>
<evidence type="ECO:0000259" key="8">
    <source>
        <dbReference type="Pfam" id="PF00644"/>
    </source>
</evidence>
<dbReference type="GO" id="GO:1990404">
    <property type="term" value="F:NAD+-protein mono-ADP-ribosyltransferase activity"/>
    <property type="evidence" value="ECO:0007669"/>
    <property type="project" value="TreeGrafter"/>
</dbReference>
<dbReference type="GO" id="GO:0005730">
    <property type="term" value="C:nucleolus"/>
    <property type="evidence" value="ECO:0007669"/>
    <property type="project" value="TreeGrafter"/>
</dbReference>
<evidence type="ECO:0000256" key="6">
    <source>
        <dbReference type="ARBA" id="ARBA00023125"/>
    </source>
</evidence>
<keyword evidence="2" id="KW-0328">Glycosyltransferase</keyword>
<evidence type="ECO:0000256" key="7">
    <source>
        <dbReference type="ARBA" id="ARBA00033987"/>
    </source>
</evidence>
<keyword evidence="5" id="KW-0520">NAD</keyword>
<dbReference type="AlphaFoldDB" id="A0A6H5GZN2"/>
<dbReference type="GO" id="GO:0003677">
    <property type="term" value="F:DNA binding"/>
    <property type="evidence" value="ECO:0007669"/>
    <property type="project" value="UniProtKB-KW"/>
</dbReference>
<reference evidence="9 10" key="1">
    <citation type="submission" date="2020-02" db="EMBL/GenBank/DDBJ databases">
        <authorList>
            <person name="Ferguson B K."/>
        </authorList>
    </citation>
    <scope>NUCLEOTIDE SEQUENCE [LARGE SCALE GENOMIC DNA]</scope>
</reference>
<evidence type="ECO:0000313" key="10">
    <source>
        <dbReference type="Proteomes" id="UP000479000"/>
    </source>
</evidence>
<dbReference type="InterPro" id="IPR050800">
    <property type="entry name" value="ARTD/PARP"/>
</dbReference>
<comment type="catalytic activity">
    <reaction evidence="7">
        <text>NAD(+) + (ADP-D-ribosyl)n-acceptor = nicotinamide + (ADP-D-ribosyl)n+1-acceptor + H(+).</text>
        <dbReference type="EC" id="2.4.2.30"/>
    </reaction>
</comment>
<dbReference type="GO" id="GO:0006302">
    <property type="term" value="P:double-strand break repair"/>
    <property type="evidence" value="ECO:0007669"/>
    <property type="project" value="TreeGrafter"/>
</dbReference>
<dbReference type="PANTHER" id="PTHR10459:SF112">
    <property type="entry name" value="POLY [ADP-RIBOSE] POLYMERASE 1"/>
    <property type="match status" value="1"/>
</dbReference>
<keyword evidence="10" id="KW-1185">Reference proteome</keyword>
<dbReference type="EMBL" id="CADCXU010022216">
    <property type="protein sequence ID" value="CAB0009762.1"/>
    <property type="molecule type" value="Genomic_DNA"/>
</dbReference>
<keyword evidence="4" id="KW-0013">ADP-ribosylation</keyword>
<evidence type="ECO:0000256" key="4">
    <source>
        <dbReference type="ARBA" id="ARBA00022765"/>
    </source>
</evidence>
<keyword evidence="6" id="KW-0238">DNA-binding</keyword>
<dbReference type="GO" id="GO:0070212">
    <property type="term" value="P:protein poly-ADP-ribosylation"/>
    <property type="evidence" value="ECO:0007669"/>
    <property type="project" value="TreeGrafter"/>
</dbReference>
<protein>
    <recommendedName>
        <fullName evidence="1">NAD(+) ADP-ribosyltransferase</fullName>
        <ecNumber evidence="1">2.4.2.30</ecNumber>
    </recommendedName>
</protein>
<keyword evidence="3" id="KW-0808">Transferase</keyword>
<dbReference type="SUPFAM" id="SSF56399">
    <property type="entry name" value="ADP-ribosylation"/>
    <property type="match status" value="1"/>
</dbReference>
<evidence type="ECO:0000256" key="1">
    <source>
        <dbReference type="ARBA" id="ARBA00012020"/>
    </source>
</evidence>
<dbReference type="EC" id="2.4.2.30" evidence="1"/>
<sequence length="198" mass="22071">MLESLMEMEVAYSLLKETQGAGSEDVHPIDAHYAKLNSVIEALEKSSEEYLDIQKYVANTHAPTHSNYNLEILEVSIDIWDIGRQRSMSKSLKSAETARANGTNHLKRCTIKNCFGTAPGSRISPESSLKYERTRAEYVEKLPPGKHSVKGLGATAPDPKEYKVTSDDVVIPYGKPVAAMDRTQTSLLYNEYPFLCEI</sequence>
<dbReference type="PANTHER" id="PTHR10459">
    <property type="entry name" value="DNA LIGASE"/>
    <property type="match status" value="1"/>
</dbReference>
<accession>A0A6H5GZN2</accession>
<proteinExistence type="predicted"/>
<name>A0A6H5GZN2_9HEMI</name>
<feature type="domain" description="PARP catalytic" evidence="8">
    <location>
        <begin position="132"/>
        <end position="192"/>
    </location>
</feature>
<organism evidence="9 10">
    <name type="scientific">Nesidiocoris tenuis</name>
    <dbReference type="NCBI Taxonomy" id="355587"/>
    <lineage>
        <taxon>Eukaryota</taxon>
        <taxon>Metazoa</taxon>
        <taxon>Ecdysozoa</taxon>
        <taxon>Arthropoda</taxon>
        <taxon>Hexapoda</taxon>
        <taxon>Insecta</taxon>
        <taxon>Pterygota</taxon>
        <taxon>Neoptera</taxon>
        <taxon>Paraneoptera</taxon>
        <taxon>Hemiptera</taxon>
        <taxon>Heteroptera</taxon>
        <taxon>Panheteroptera</taxon>
        <taxon>Cimicomorpha</taxon>
        <taxon>Miridae</taxon>
        <taxon>Dicyphina</taxon>
        <taxon>Nesidiocoris</taxon>
    </lineage>
</organism>
<evidence type="ECO:0000313" key="9">
    <source>
        <dbReference type="EMBL" id="CAB0009762.1"/>
    </source>
</evidence>
<dbReference type="GO" id="GO:0003950">
    <property type="term" value="F:NAD+ poly-ADP-ribosyltransferase activity"/>
    <property type="evidence" value="ECO:0007669"/>
    <property type="project" value="UniProtKB-EC"/>
</dbReference>
<evidence type="ECO:0000256" key="2">
    <source>
        <dbReference type="ARBA" id="ARBA00022676"/>
    </source>
</evidence>
<dbReference type="Proteomes" id="UP000479000">
    <property type="component" value="Unassembled WGS sequence"/>
</dbReference>
<gene>
    <name evidence="9" type="ORF">NTEN_LOCUS14863</name>
</gene>
<dbReference type="Pfam" id="PF00644">
    <property type="entry name" value="PARP"/>
    <property type="match status" value="1"/>
</dbReference>